<dbReference type="EMBL" id="CAMXCT020006668">
    <property type="protein sequence ID" value="CAL1171360.1"/>
    <property type="molecule type" value="Genomic_DNA"/>
</dbReference>
<dbReference type="AlphaFoldDB" id="A0A9P1GN93"/>
<comment type="caution">
    <text evidence="3">The sequence shown here is derived from an EMBL/GenBank/DDBJ whole genome shotgun (WGS) entry which is preliminary data.</text>
</comment>
<dbReference type="GO" id="GO:0032259">
    <property type="term" value="P:methylation"/>
    <property type="evidence" value="ECO:0007669"/>
    <property type="project" value="InterPro"/>
</dbReference>
<evidence type="ECO:0000313" key="4">
    <source>
        <dbReference type="EMBL" id="CAL4805297.1"/>
    </source>
</evidence>
<keyword evidence="1" id="KW-1133">Transmembrane helix</keyword>
<organism evidence="3">
    <name type="scientific">Cladocopium goreaui</name>
    <dbReference type="NCBI Taxonomy" id="2562237"/>
    <lineage>
        <taxon>Eukaryota</taxon>
        <taxon>Sar</taxon>
        <taxon>Alveolata</taxon>
        <taxon>Dinophyceae</taxon>
        <taxon>Suessiales</taxon>
        <taxon>Symbiodiniaceae</taxon>
        <taxon>Cladocopium</taxon>
    </lineage>
</organism>
<protein>
    <recommendedName>
        <fullName evidence="2">Ribosomal RNA methyltransferase FtsJ domain-containing protein</fullName>
    </recommendedName>
</protein>
<evidence type="ECO:0000259" key="2">
    <source>
        <dbReference type="Pfam" id="PF01728"/>
    </source>
</evidence>
<gene>
    <name evidence="3" type="ORF">C1SCF055_LOCUS42588</name>
</gene>
<feature type="domain" description="Ribosomal RNA methyltransferase FtsJ" evidence="2">
    <location>
        <begin position="472"/>
        <end position="591"/>
    </location>
</feature>
<dbReference type="EMBL" id="CAMXCT030006668">
    <property type="protein sequence ID" value="CAL4805297.1"/>
    <property type="molecule type" value="Genomic_DNA"/>
</dbReference>
<proteinExistence type="predicted"/>
<dbReference type="Pfam" id="PF01728">
    <property type="entry name" value="FtsJ"/>
    <property type="match status" value="1"/>
</dbReference>
<name>A0A9P1GN93_9DINO</name>
<keyword evidence="1" id="KW-0812">Transmembrane</keyword>
<feature type="transmembrane region" description="Helical" evidence="1">
    <location>
        <begin position="741"/>
        <end position="763"/>
    </location>
</feature>
<evidence type="ECO:0000313" key="3">
    <source>
        <dbReference type="EMBL" id="CAI4017985.1"/>
    </source>
</evidence>
<keyword evidence="1" id="KW-0472">Membrane</keyword>
<reference evidence="4 5" key="2">
    <citation type="submission" date="2024-05" db="EMBL/GenBank/DDBJ databases">
        <authorList>
            <person name="Chen Y."/>
            <person name="Shah S."/>
            <person name="Dougan E. K."/>
            <person name="Thang M."/>
            <person name="Chan C."/>
        </authorList>
    </citation>
    <scope>NUCLEOTIDE SEQUENCE [LARGE SCALE GENOMIC DNA]</scope>
</reference>
<dbReference type="SUPFAM" id="SSF53335">
    <property type="entry name" value="S-adenosyl-L-methionine-dependent methyltransferases"/>
    <property type="match status" value="1"/>
</dbReference>
<dbReference type="GO" id="GO:0008168">
    <property type="term" value="F:methyltransferase activity"/>
    <property type="evidence" value="ECO:0007669"/>
    <property type="project" value="InterPro"/>
</dbReference>
<dbReference type="InterPro" id="IPR029063">
    <property type="entry name" value="SAM-dependent_MTases_sf"/>
</dbReference>
<evidence type="ECO:0000313" key="5">
    <source>
        <dbReference type="Proteomes" id="UP001152797"/>
    </source>
</evidence>
<evidence type="ECO:0000256" key="1">
    <source>
        <dbReference type="SAM" id="Phobius"/>
    </source>
</evidence>
<dbReference type="Proteomes" id="UP001152797">
    <property type="component" value="Unassembled WGS sequence"/>
</dbReference>
<dbReference type="EMBL" id="CAMXCT010006668">
    <property type="protein sequence ID" value="CAI4017985.1"/>
    <property type="molecule type" value="Genomic_DNA"/>
</dbReference>
<dbReference type="Gene3D" id="3.40.50.150">
    <property type="entry name" value="Vaccinia Virus protein VP39"/>
    <property type="match status" value="1"/>
</dbReference>
<sequence>MNGSVAVPEDRLQSFRGALQESWSSDAADGASKPMARMYHRRQVGKLFFFDTLMVDPMSKESFLVELVCCNDSGRCRDGFESHIEDGALKDLRPGDVLELLAAQVAAERPRAPCHVALRVFRLRRSEAWSELFGTAEGSVAKPDWMPAKYGFHRPVFHDSVNQSWFDQMDAKQLQKRDEKRQLMRDEKMKAQGLEAVPEIICTPECEAKKTSEAASHDRWISSLRHPCAVVQCHLPQAERLAKYLDGRILSPCTRDRLVMLYQEAGESEEISGRLKEGHLHSIVQRIYLLNTRQKATSLRDSSRDYLTQILGPCGPRHFASCEFGTPKTSLWEFLRRARNFMSFPRELEETLKPLIDGTPWAMEFGTRPTDNGYSVSSGDKFDALILPKDRCDTIVYADGLFWWTTDSPRTIIPSRDSRMVPSGAYWKLLEIIDRYSPRDSRDGVVAVDEDLDNDKQSHKGGNKELLDLYSQRSLALDIGASPGGWSYCLAKELKTKRVIACDPAAYMHPVVRNLQVEAVREEFLKDFTSEEVKEDAKHLKHLNETSETWRSEAKQCGQICHWRMRGHDGLQKLKAEELKLSLFVCDMNDDLESSCELLYRVFNEKLYEPPCLAVVTFKNTCKSKSEFQARKRAMIQKILKDGVLTQLQELHLFANTRAAATATTATCRVDPGHRYGDDHRGPNAVNAIDFGHGRPVQMEKVSAFPWFGSCAPAEEGEPHYLSRFLYPWQFAVPSHVVQEIFFTSGVAVILSAVVTLLILLLYRRALGIVSTRRLKKSSYKFQDRLKPQESRLKSEDDEDDWLPALRKLHGDGSIDSKLASLDQKAYLSARGNSGGSKGHFVASAVAIRSELKQVAKLLKDPDNPDFKELEKMLEATLVRLECRTKALSLLADRSFRKKSLHAKAAAIQDATGAKLRLLPATALHSMKKLPRVKVQIPTADSISADPADGLHLRTQFCGSEWGKADIGSLAHLELGVSLSDMESWRSDGNYGAETVLLGPGPFDRTPK</sequence>
<dbReference type="InterPro" id="IPR002877">
    <property type="entry name" value="RNA_MeTrfase_FtsJ_dom"/>
</dbReference>
<reference evidence="3" key="1">
    <citation type="submission" date="2022-10" db="EMBL/GenBank/DDBJ databases">
        <authorList>
            <person name="Chen Y."/>
            <person name="Dougan E. K."/>
            <person name="Chan C."/>
            <person name="Rhodes N."/>
            <person name="Thang M."/>
        </authorList>
    </citation>
    <scope>NUCLEOTIDE SEQUENCE</scope>
</reference>
<accession>A0A9P1GN93</accession>
<keyword evidence="5" id="KW-1185">Reference proteome</keyword>
<dbReference type="OrthoDB" id="420882at2759"/>